<dbReference type="PANTHER" id="PTHR35344:SF4">
    <property type="entry name" value="GAS VESICLE PROTEIN A1"/>
    <property type="match status" value="1"/>
</dbReference>
<dbReference type="InterPro" id="IPR000638">
    <property type="entry name" value="Gas-vesicle_GvpA-like"/>
</dbReference>
<dbReference type="InterPro" id="IPR050530">
    <property type="entry name" value="GvpA"/>
</dbReference>
<keyword evidence="1" id="KW-0304">Gas vesicle</keyword>
<comment type="similarity">
    <text evidence="3">Belongs to the gas vesicle GvpA family.</text>
</comment>
<evidence type="ECO:0000256" key="2">
    <source>
        <dbReference type="ARBA" id="ARBA00035108"/>
    </source>
</evidence>
<proteinExistence type="inferred from homology"/>
<dbReference type="GO" id="GO:0005198">
    <property type="term" value="F:structural molecule activity"/>
    <property type="evidence" value="ECO:0007669"/>
    <property type="project" value="InterPro"/>
</dbReference>
<protein>
    <submittedName>
        <fullName evidence="4">Gas vesicle protein</fullName>
    </submittedName>
</protein>
<dbReference type="GO" id="GO:0031411">
    <property type="term" value="C:gas vesicle"/>
    <property type="evidence" value="ECO:0007669"/>
    <property type="project" value="UniProtKB-SubCell"/>
</dbReference>
<organism evidence="4 5">
    <name type="scientific">Streptomyces alkaliphilus</name>
    <dbReference type="NCBI Taxonomy" id="1472722"/>
    <lineage>
        <taxon>Bacteria</taxon>
        <taxon>Bacillati</taxon>
        <taxon>Actinomycetota</taxon>
        <taxon>Actinomycetes</taxon>
        <taxon>Kitasatosporales</taxon>
        <taxon>Streptomycetaceae</taxon>
        <taxon>Streptomyces</taxon>
    </lineage>
</organism>
<name>A0A7W3TEP8_9ACTN</name>
<accession>A0A7W3TEP8</accession>
<keyword evidence="5" id="KW-1185">Reference proteome</keyword>
<dbReference type="RefSeq" id="WP_182606939.1">
    <property type="nucleotide sequence ID" value="NZ_VKHT01000499.1"/>
</dbReference>
<evidence type="ECO:0000313" key="4">
    <source>
        <dbReference type="EMBL" id="MBB0245461.1"/>
    </source>
</evidence>
<comment type="subcellular location">
    <subcellularLocation>
        <location evidence="2">Gas vesicle</location>
    </subcellularLocation>
</comment>
<evidence type="ECO:0000256" key="1">
    <source>
        <dbReference type="ARBA" id="ARBA00022987"/>
    </source>
</evidence>
<gene>
    <name evidence="4" type="ORF">FNQ90_15460</name>
</gene>
<sequence>MRTGDGLVGPEEEVWAPIGVPLVDLLDRVLATGVVIGGDIVVAIAEVPLVRLSLHALLSSVGGRVASPFGDVPGCGEEPWRR</sequence>
<dbReference type="PANTHER" id="PTHR35344">
    <property type="entry name" value="GAS VESICLE STRUCTURAL PROTEIN 2-RELATED"/>
    <property type="match status" value="1"/>
</dbReference>
<evidence type="ECO:0000313" key="5">
    <source>
        <dbReference type="Proteomes" id="UP000538929"/>
    </source>
</evidence>
<dbReference type="AlphaFoldDB" id="A0A7W3TEP8"/>
<dbReference type="Pfam" id="PF00741">
    <property type="entry name" value="Gas_vesicle"/>
    <property type="match status" value="1"/>
</dbReference>
<dbReference type="GO" id="GO:0012506">
    <property type="term" value="C:vesicle membrane"/>
    <property type="evidence" value="ECO:0007669"/>
    <property type="project" value="InterPro"/>
</dbReference>
<dbReference type="EMBL" id="VKHT01000499">
    <property type="protein sequence ID" value="MBB0245461.1"/>
    <property type="molecule type" value="Genomic_DNA"/>
</dbReference>
<evidence type="ECO:0000256" key="3">
    <source>
        <dbReference type="ARBA" id="ARBA00035646"/>
    </source>
</evidence>
<reference evidence="5" key="1">
    <citation type="submission" date="2019-10" db="EMBL/GenBank/DDBJ databases">
        <title>Streptomyces sp. nov., a novel actinobacterium isolated from alkaline environment.</title>
        <authorList>
            <person name="Golinska P."/>
        </authorList>
    </citation>
    <scope>NUCLEOTIDE SEQUENCE [LARGE SCALE GENOMIC DNA]</scope>
    <source>
        <strain evidence="5">DSM 42118</strain>
    </source>
</reference>
<dbReference type="Proteomes" id="UP000538929">
    <property type="component" value="Unassembled WGS sequence"/>
</dbReference>
<comment type="caution">
    <text evidence="4">The sequence shown here is derived from an EMBL/GenBank/DDBJ whole genome shotgun (WGS) entry which is preliminary data.</text>
</comment>